<gene>
    <name evidence="2" type="ORF">Q31a_49240</name>
</gene>
<sequence>MTDAMELSSVKHRNVRLIATLRFGARTLAFGLMMLTAAFGQERPGPGPVGQGEVAGQAASDSAAANSAAPPPVVITVDEAGNLILQSNDPAALDRLEEIMRNNRPPRRAYDVFNIKYARASWVKLNLDEYFEDESQDDGNDRLRFFFGFDDNQKKDEARQLGTKNPLRFIADNDTNSIVVIGADDLDRQTIKELIKLWDVPEPESDLDLARYTELVKVQYSRADSIASALKEAYRDLLSANDKAFQEGDEESKRGSGGGGVQAGGGMSFSFKGKLSLGVDSVTNSILVSAEGRPLLEIIVKMIHELDDAAQREGAMEVYALSPGMSGKSVKEALERLLAPPKPQPNQQNAQQQQAQEQQQQQAEQQAQDNQRRGRRDRDR</sequence>
<feature type="region of interest" description="Disordered" evidence="1">
    <location>
        <begin position="44"/>
        <end position="68"/>
    </location>
</feature>
<evidence type="ECO:0000313" key="2">
    <source>
        <dbReference type="EMBL" id="QDV26550.1"/>
    </source>
</evidence>
<evidence type="ECO:0000256" key="1">
    <source>
        <dbReference type="SAM" id="MobiDB-lite"/>
    </source>
</evidence>
<dbReference type="Gene3D" id="3.30.1370.120">
    <property type="match status" value="2"/>
</dbReference>
<organism evidence="2 3">
    <name type="scientific">Aureliella helgolandensis</name>
    <dbReference type="NCBI Taxonomy" id="2527968"/>
    <lineage>
        <taxon>Bacteria</taxon>
        <taxon>Pseudomonadati</taxon>
        <taxon>Planctomycetota</taxon>
        <taxon>Planctomycetia</taxon>
        <taxon>Pirellulales</taxon>
        <taxon>Pirellulaceae</taxon>
        <taxon>Aureliella</taxon>
    </lineage>
</organism>
<dbReference type="EMBL" id="CP036298">
    <property type="protein sequence ID" value="QDV26550.1"/>
    <property type="molecule type" value="Genomic_DNA"/>
</dbReference>
<proteinExistence type="predicted"/>
<accession>A0A518GDC2</accession>
<feature type="compositionally biased region" description="Low complexity" evidence="1">
    <location>
        <begin position="54"/>
        <end position="68"/>
    </location>
</feature>
<feature type="compositionally biased region" description="Basic and acidic residues" evidence="1">
    <location>
        <begin position="370"/>
        <end position="380"/>
    </location>
</feature>
<keyword evidence="3" id="KW-1185">Reference proteome</keyword>
<reference evidence="2 3" key="1">
    <citation type="submission" date="2019-02" db="EMBL/GenBank/DDBJ databases">
        <title>Deep-cultivation of Planctomycetes and their phenomic and genomic characterization uncovers novel biology.</title>
        <authorList>
            <person name="Wiegand S."/>
            <person name="Jogler M."/>
            <person name="Boedeker C."/>
            <person name="Pinto D."/>
            <person name="Vollmers J."/>
            <person name="Rivas-Marin E."/>
            <person name="Kohn T."/>
            <person name="Peeters S.H."/>
            <person name="Heuer A."/>
            <person name="Rast P."/>
            <person name="Oberbeckmann S."/>
            <person name="Bunk B."/>
            <person name="Jeske O."/>
            <person name="Meyerdierks A."/>
            <person name="Storesund J.E."/>
            <person name="Kallscheuer N."/>
            <person name="Luecker S."/>
            <person name="Lage O.M."/>
            <person name="Pohl T."/>
            <person name="Merkel B.J."/>
            <person name="Hornburger P."/>
            <person name="Mueller R.-W."/>
            <person name="Bruemmer F."/>
            <person name="Labrenz M."/>
            <person name="Spormann A.M."/>
            <person name="Op den Camp H."/>
            <person name="Overmann J."/>
            <person name="Amann R."/>
            <person name="Jetten M.S.M."/>
            <person name="Mascher T."/>
            <person name="Medema M.H."/>
            <person name="Devos D.P."/>
            <person name="Kaster A.-K."/>
            <person name="Ovreas L."/>
            <person name="Rohde M."/>
            <person name="Galperin M.Y."/>
            <person name="Jogler C."/>
        </authorList>
    </citation>
    <scope>NUCLEOTIDE SEQUENCE [LARGE SCALE GENOMIC DNA]</scope>
    <source>
        <strain evidence="2 3">Q31a</strain>
    </source>
</reference>
<dbReference type="Proteomes" id="UP000318017">
    <property type="component" value="Chromosome"/>
</dbReference>
<feature type="region of interest" description="Disordered" evidence="1">
    <location>
        <begin position="336"/>
        <end position="380"/>
    </location>
</feature>
<evidence type="ECO:0000313" key="3">
    <source>
        <dbReference type="Proteomes" id="UP000318017"/>
    </source>
</evidence>
<name>A0A518GDC2_9BACT</name>
<dbReference type="AlphaFoldDB" id="A0A518GDC2"/>
<dbReference type="KEGG" id="ahel:Q31a_49240"/>
<dbReference type="RefSeq" id="WP_145082751.1">
    <property type="nucleotide sequence ID" value="NZ_CP036298.1"/>
</dbReference>
<dbReference type="InterPro" id="IPR038591">
    <property type="entry name" value="NolW-like_sf"/>
</dbReference>
<feature type="compositionally biased region" description="Low complexity" evidence="1">
    <location>
        <begin position="345"/>
        <end position="369"/>
    </location>
</feature>
<protein>
    <submittedName>
        <fullName evidence="2">Bacterial type II/III secretion system short domain protein</fullName>
    </submittedName>
</protein>